<dbReference type="SUPFAM" id="SSF51735">
    <property type="entry name" value="NAD(P)-binding Rossmann-fold domains"/>
    <property type="match status" value="1"/>
</dbReference>
<keyword evidence="7" id="KW-1185">Reference proteome</keyword>
<dbReference type="Gene3D" id="3.40.50.720">
    <property type="entry name" value="NAD(P)-binding Rossmann-like Domain"/>
    <property type="match status" value="2"/>
</dbReference>
<name>E1RAW6_SEDSS</name>
<comment type="similarity">
    <text evidence="3">Belongs to the D-isomer specific 2-hydroxyacid dehydrogenase family.</text>
</comment>
<reference evidence="6 7" key="1">
    <citation type="journal article" date="2010" name="Stand. Genomic Sci.">
        <title>Complete genome sequence of Spirochaeta smaragdinae type strain (SEBR 4228).</title>
        <authorList>
            <person name="Mavromatis K."/>
            <person name="Yasawong M."/>
            <person name="Chertkov O."/>
            <person name="Lapidus A."/>
            <person name="Lucas S."/>
            <person name="Nolan M."/>
            <person name="Del Rio T.G."/>
            <person name="Tice H."/>
            <person name="Cheng J.F."/>
            <person name="Pitluck S."/>
            <person name="Liolios K."/>
            <person name="Ivanova N."/>
            <person name="Tapia R."/>
            <person name="Han C."/>
            <person name="Bruce D."/>
            <person name="Goodwin L."/>
            <person name="Pati A."/>
            <person name="Chen A."/>
            <person name="Palaniappan K."/>
            <person name="Land M."/>
            <person name="Hauser L."/>
            <person name="Chang Y.J."/>
            <person name="Jeffries C.D."/>
            <person name="Detter J.C."/>
            <person name="Rohde M."/>
            <person name="Brambilla E."/>
            <person name="Spring S."/>
            <person name="Goker M."/>
            <person name="Sikorski J."/>
            <person name="Woyke T."/>
            <person name="Bristow J."/>
            <person name="Eisen J.A."/>
            <person name="Markowitz V."/>
            <person name="Hugenholtz P."/>
            <person name="Klenk H.P."/>
            <person name="Kyrpides N.C."/>
        </authorList>
    </citation>
    <scope>NUCLEOTIDE SEQUENCE [LARGE SCALE GENOMIC DNA]</scope>
    <source>
        <strain evidence="7">DSM 11293 / JCM 15392 / SEBR 4228</strain>
    </source>
</reference>
<keyword evidence="1 3" id="KW-0560">Oxidoreductase</keyword>
<dbReference type="InterPro" id="IPR006140">
    <property type="entry name" value="D-isomer_DH_NAD-bd"/>
</dbReference>
<evidence type="ECO:0000256" key="3">
    <source>
        <dbReference type="RuleBase" id="RU003719"/>
    </source>
</evidence>
<dbReference type="GO" id="GO:0005829">
    <property type="term" value="C:cytosol"/>
    <property type="evidence" value="ECO:0007669"/>
    <property type="project" value="TreeGrafter"/>
</dbReference>
<dbReference type="RefSeq" id="WP_013252960.1">
    <property type="nucleotide sequence ID" value="NC_014364.1"/>
</dbReference>
<dbReference type="Pfam" id="PF02826">
    <property type="entry name" value="2-Hacid_dh_C"/>
    <property type="match status" value="1"/>
</dbReference>
<dbReference type="CDD" id="cd12165">
    <property type="entry name" value="2-Hacid_dh_6"/>
    <property type="match status" value="1"/>
</dbReference>
<accession>E1RAW6</accession>
<dbReference type="InterPro" id="IPR036291">
    <property type="entry name" value="NAD(P)-bd_dom_sf"/>
</dbReference>
<dbReference type="GO" id="GO:0051287">
    <property type="term" value="F:NAD binding"/>
    <property type="evidence" value="ECO:0007669"/>
    <property type="project" value="InterPro"/>
</dbReference>
<dbReference type="EMBL" id="CP002116">
    <property type="protein sequence ID" value="ADK79496.1"/>
    <property type="molecule type" value="Genomic_DNA"/>
</dbReference>
<dbReference type="PANTHER" id="PTHR10996">
    <property type="entry name" value="2-HYDROXYACID DEHYDROGENASE-RELATED"/>
    <property type="match status" value="1"/>
</dbReference>
<feature type="domain" description="D-isomer specific 2-hydroxyacid dehydrogenase NAD-binding" evidence="5">
    <location>
        <begin position="100"/>
        <end position="286"/>
    </location>
</feature>
<dbReference type="OrthoDB" id="9805416at2"/>
<evidence type="ECO:0000313" key="7">
    <source>
        <dbReference type="Proteomes" id="UP000002318"/>
    </source>
</evidence>
<organism evidence="6 7">
    <name type="scientific">Sediminispirochaeta smaragdinae (strain DSM 11293 / JCM 15392 / SEBR 4228)</name>
    <name type="common">Spirochaeta smaragdinae</name>
    <dbReference type="NCBI Taxonomy" id="573413"/>
    <lineage>
        <taxon>Bacteria</taxon>
        <taxon>Pseudomonadati</taxon>
        <taxon>Spirochaetota</taxon>
        <taxon>Spirochaetia</taxon>
        <taxon>Spirochaetales</taxon>
        <taxon>Spirochaetaceae</taxon>
        <taxon>Sediminispirochaeta</taxon>
    </lineage>
</organism>
<dbReference type="SUPFAM" id="SSF52283">
    <property type="entry name" value="Formate/glycerate dehydrogenase catalytic domain-like"/>
    <property type="match status" value="1"/>
</dbReference>
<proteinExistence type="inferred from homology"/>
<dbReference type="GO" id="GO:0030267">
    <property type="term" value="F:glyoxylate reductase (NADPH) activity"/>
    <property type="evidence" value="ECO:0007669"/>
    <property type="project" value="TreeGrafter"/>
</dbReference>
<evidence type="ECO:0000259" key="5">
    <source>
        <dbReference type="Pfam" id="PF02826"/>
    </source>
</evidence>
<dbReference type="PANTHER" id="PTHR10996:SF178">
    <property type="entry name" value="2-HYDROXYACID DEHYDROGENASE YGL185C-RELATED"/>
    <property type="match status" value="1"/>
</dbReference>
<protein>
    <submittedName>
        <fullName evidence="6">D-isomer specific 2-hydroxyacid dehydrogenase NAD-binding protein</fullName>
    </submittedName>
</protein>
<dbReference type="Proteomes" id="UP000002318">
    <property type="component" value="Chromosome"/>
</dbReference>
<evidence type="ECO:0000256" key="1">
    <source>
        <dbReference type="ARBA" id="ARBA00023002"/>
    </source>
</evidence>
<evidence type="ECO:0000313" key="6">
    <source>
        <dbReference type="EMBL" id="ADK79496.1"/>
    </source>
</evidence>
<keyword evidence="2" id="KW-0520">NAD</keyword>
<dbReference type="Pfam" id="PF00389">
    <property type="entry name" value="2-Hacid_dh"/>
    <property type="match status" value="1"/>
</dbReference>
<evidence type="ECO:0000256" key="2">
    <source>
        <dbReference type="ARBA" id="ARBA00023027"/>
    </source>
</evidence>
<dbReference type="KEGG" id="ssm:Spirs_0340"/>
<dbReference type="GO" id="GO:0016618">
    <property type="term" value="F:hydroxypyruvate reductase [NAD(P)H] activity"/>
    <property type="evidence" value="ECO:0007669"/>
    <property type="project" value="TreeGrafter"/>
</dbReference>
<dbReference type="STRING" id="573413.Spirs_0340"/>
<dbReference type="InterPro" id="IPR006139">
    <property type="entry name" value="D-isomer_2_OHA_DH_cat_dom"/>
</dbReference>
<evidence type="ECO:0000259" key="4">
    <source>
        <dbReference type="Pfam" id="PF00389"/>
    </source>
</evidence>
<dbReference type="AlphaFoldDB" id="E1RAW6"/>
<dbReference type="InterPro" id="IPR050223">
    <property type="entry name" value="D-isomer_2-hydroxyacid_DH"/>
</dbReference>
<feature type="domain" description="D-isomer specific 2-hydroxyacid dehydrogenase catalytic" evidence="4">
    <location>
        <begin position="38"/>
        <end position="318"/>
    </location>
</feature>
<gene>
    <name evidence="6" type="ordered locus">Spirs_0340</name>
</gene>
<sequence length="323" mass="35804">MNIFFYQKLNSIWTSNLEKIRSEFPHVQFLTESDEPDMEEIEVVVGGKPTKEFLSAAPRLKLVIVPFAGVNHLPLEFIAERGIRVANSHGNAPDVAERTLAMILAWYGKIVEYHNDLLRGQWHGFWVGRGLDDTWKSIRGSRCAILGTGEIGIHLARLLAPLEVETIGYKRRPVSAPIPGFSRISHDLDEVIDAADTVVIALPATDATIGLFDEKRLSRMEGKLLVNVGRGSIVDEAALSHALEAGTLAGAAIDCWYSYPTDGTIGAPARLPFYKQESVLLSPHIAGFTPQALTRNIEQAFENLRRYLRDRSLLFEINPSGGY</sequence>
<dbReference type="HOGENOM" id="CLU_019796_1_0_12"/>
<dbReference type="eggNOG" id="COG0111">
    <property type="taxonomic scope" value="Bacteria"/>
</dbReference>